<keyword evidence="4" id="KW-1185">Reference proteome</keyword>
<feature type="repeat" description="Cell wall-binding" evidence="2">
    <location>
        <begin position="314"/>
        <end position="333"/>
    </location>
</feature>
<comment type="caution">
    <text evidence="3">The sequence shown here is derived from an EMBL/GenBank/DDBJ whole genome shotgun (WGS) entry which is preliminary data.</text>
</comment>
<name>G9WRE8_9FIRM</name>
<proteinExistence type="predicted"/>
<dbReference type="Proteomes" id="UP000003527">
    <property type="component" value="Unassembled WGS sequence"/>
</dbReference>
<organism evidence="3 4">
    <name type="scientific">Oribacterium asaccharolyticum ACB7</name>
    <dbReference type="NCBI Taxonomy" id="796944"/>
    <lineage>
        <taxon>Bacteria</taxon>
        <taxon>Bacillati</taxon>
        <taxon>Bacillota</taxon>
        <taxon>Clostridia</taxon>
        <taxon>Lachnospirales</taxon>
        <taxon>Lachnospiraceae</taxon>
        <taxon>Oribacterium</taxon>
    </lineage>
</organism>
<feature type="repeat" description="Cell wall-binding" evidence="2">
    <location>
        <begin position="334"/>
        <end position="353"/>
    </location>
</feature>
<gene>
    <name evidence="3" type="ORF">HMPREF9624_01664</name>
</gene>
<accession>G9WRE8</accession>
<feature type="repeat" description="Cell wall-binding" evidence="2">
    <location>
        <begin position="449"/>
        <end position="468"/>
    </location>
</feature>
<protein>
    <recommendedName>
        <fullName evidence="5">N-acetylmuramoyl-L-alanine amidase family protein</fullName>
    </recommendedName>
</protein>
<dbReference type="Pfam" id="PF19127">
    <property type="entry name" value="Choline_bind_3"/>
    <property type="match status" value="3"/>
</dbReference>
<dbReference type="EMBL" id="AFZD01000003">
    <property type="protein sequence ID" value="EHL14335.1"/>
    <property type="molecule type" value="Genomic_DNA"/>
</dbReference>
<dbReference type="InterPro" id="IPR018337">
    <property type="entry name" value="Cell_wall/Cho-bd_repeat"/>
</dbReference>
<dbReference type="Pfam" id="PF01473">
    <property type="entry name" value="Choline_bind_1"/>
    <property type="match status" value="1"/>
</dbReference>
<dbReference type="Gene3D" id="2.10.270.10">
    <property type="entry name" value="Cholin Binding"/>
    <property type="match status" value="3"/>
</dbReference>
<reference evidence="3 4" key="1">
    <citation type="submission" date="2011-08" db="EMBL/GenBank/DDBJ databases">
        <title>The Genome Sequence of Oribacterium sp. ACB7.</title>
        <authorList>
            <consortium name="The Broad Institute Genome Sequencing Platform"/>
            <person name="Earl A."/>
            <person name="Ward D."/>
            <person name="Feldgarden M."/>
            <person name="Gevers D."/>
            <person name="Sizova M."/>
            <person name="Hazen A."/>
            <person name="Epstein S."/>
            <person name="Young S.K."/>
            <person name="Zeng Q."/>
            <person name="Gargeya S."/>
            <person name="Fitzgerald M."/>
            <person name="Haas B."/>
            <person name="Abouelleil A."/>
            <person name="Alvarado L."/>
            <person name="Arachchi H.M."/>
            <person name="Berlin A."/>
            <person name="Brown A."/>
            <person name="Chapman S.B."/>
            <person name="Chen Z."/>
            <person name="Dunbar C."/>
            <person name="Freedman E."/>
            <person name="Gearin G."/>
            <person name="Gellesch M."/>
            <person name="Goldberg J."/>
            <person name="Griggs A."/>
            <person name="Gujja S."/>
            <person name="Heiman D."/>
            <person name="Howarth C."/>
            <person name="Larson L."/>
            <person name="Lui A."/>
            <person name="MacDonald P.J.P."/>
            <person name="Montmayeur A."/>
            <person name="Murphy C."/>
            <person name="Neiman D."/>
            <person name="Pearson M."/>
            <person name="Priest M."/>
            <person name="Roberts A."/>
            <person name="Saif S."/>
            <person name="Shea T."/>
            <person name="Shenoy N."/>
            <person name="Sisk P."/>
            <person name="Stolte C."/>
            <person name="Sykes S."/>
            <person name="Wortman J."/>
            <person name="Nusbaum C."/>
            <person name="Birren B."/>
        </authorList>
    </citation>
    <scope>NUCLEOTIDE SEQUENCE [LARGE SCALE GENOMIC DNA]</scope>
    <source>
        <strain evidence="3 4">ACB7</strain>
    </source>
</reference>
<dbReference type="PATRIC" id="fig|796944.3.peg.171"/>
<dbReference type="HOGENOM" id="CLU_048243_0_0_9"/>
<dbReference type="RefSeq" id="WP_009537395.1">
    <property type="nucleotide sequence ID" value="NZ_JH414506.1"/>
</dbReference>
<dbReference type="AlphaFoldDB" id="G9WRE8"/>
<keyword evidence="1" id="KW-0677">Repeat</keyword>
<sequence>MKRMRNHNTGMAKREERITLPGNSGKGGSLLHLLWKRQVFLLLCLFFVLLFREKVFAGTSPIKNIRININSKLETGDSPGDIKLTVEETAKHEVGVGAKSSLFTVSSAEWGGRQVPFVSVGDELQMVLTLTPVDVTEYFFLGAYQASSFHIEGGYYVSSKREGDDLVLTVKVRAVQGSYDAPSSVDWNERTLGMAFWNPGKVDSGFYHVQLFRNGSRIYEIERVAGNQYNFYPYMTRPGRYQLKVKTLIKNDAEKKYARNSGYTESSELQIDDRDVSDGKGRLGDKVVGGTEKKIGWNQEGNTYIYRKPSGEFLTGWGLIDGYWYYFQPDGKMVKGWQKIDNKWFFFNLNGSMAVGWIKDNGQWYYLVPDTEAGNGLIAGELLPAGWHVIGGRYYYIDPDGKMHKGWVFDQGKWYYLNELENSLEGVMFSGFVVRNEKTYYLNKNGAMETGWLSIDGNWYYFQEDSGEMLKNTTVDGFPLNADGILDQNTFTR</sequence>
<evidence type="ECO:0000256" key="2">
    <source>
        <dbReference type="PROSITE-ProRule" id="PRU00591"/>
    </source>
</evidence>
<evidence type="ECO:0000313" key="3">
    <source>
        <dbReference type="EMBL" id="EHL14335.1"/>
    </source>
</evidence>
<evidence type="ECO:0000256" key="1">
    <source>
        <dbReference type="ARBA" id="ARBA00022737"/>
    </source>
</evidence>
<dbReference type="PROSITE" id="PS51170">
    <property type="entry name" value="CW"/>
    <property type="match status" value="3"/>
</dbReference>
<evidence type="ECO:0008006" key="5">
    <source>
        <dbReference type="Google" id="ProtNLM"/>
    </source>
</evidence>
<dbReference type="SUPFAM" id="SSF69360">
    <property type="entry name" value="Cell wall binding repeat"/>
    <property type="match status" value="2"/>
</dbReference>
<evidence type="ECO:0000313" key="4">
    <source>
        <dbReference type="Proteomes" id="UP000003527"/>
    </source>
</evidence>